<evidence type="ECO:0000313" key="1">
    <source>
        <dbReference type="EMBL" id="CAG9321810.1"/>
    </source>
</evidence>
<dbReference type="Proteomes" id="UP001162131">
    <property type="component" value="Unassembled WGS sequence"/>
</dbReference>
<dbReference type="EMBL" id="CAJZBQ010000029">
    <property type="protein sequence ID" value="CAG9321810.1"/>
    <property type="molecule type" value="Genomic_DNA"/>
</dbReference>
<evidence type="ECO:0000313" key="2">
    <source>
        <dbReference type="Proteomes" id="UP001162131"/>
    </source>
</evidence>
<protein>
    <submittedName>
        <fullName evidence="1">Uncharacterized protein</fullName>
    </submittedName>
</protein>
<sequence>MSTKNSILFFMEEQQKILYFASGKRWKNRVLEEVFRDFFFYHISLLNSWQMASIICLADVEGVFTTGGVTWLLLSRRTDFFVEVEKSFFLKHFRARKGEGYFKHLK</sequence>
<organism evidence="1 2">
    <name type="scientific">Blepharisma stoltei</name>
    <dbReference type="NCBI Taxonomy" id="1481888"/>
    <lineage>
        <taxon>Eukaryota</taxon>
        <taxon>Sar</taxon>
        <taxon>Alveolata</taxon>
        <taxon>Ciliophora</taxon>
        <taxon>Postciliodesmatophora</taxon>
        <taxon>Heterotrichea</taxon>
        <taxon>Heterotrichida</taxon>
        <taxon>Blepharismidae</taxon>
        <taxon>Blepharisma</taxon>
    </lineage>
</organism>
<reference evidence="1" key="1">
    <citation type="submission" date="2021-09" db="EMBL/GenBank/DDBJ databases">
        <authorList>
            <consortium name="AG Swart"/>
            <person name="Singh M."/>
            <person name="Singh A."/>
            <person name="Seah K."/>
            <person name="Emmerich C."/>
        </authorList>
    </citation>
    <scope>NUCLEOTIDE SEQUENCE</scope>
    <source>
        <strain evidence="1">ATCC30299</strain>
    </source>
</reference>
<gene>
    <name evidence="1" type="ORF">BSTOLATCC_MIC29719</name>
</gene>
<keyword evidence="2" id="KW-1185">Reference proteome</keyword>
<name>A0AAU9J9H4_9CILI</name>
<proteinExistence type="predicted"/>
<dbReference type="AlphaFoldDB" id="A0AAU9J9H4"/>
<accession>A0AAU9J9H4</accession>
<comment type="caution">
    <text evidence="1">The sequence shown here is derived from an EMBL/GenBank/DDBJ whole genome shotgun (WGS) entry which is preliminary data.</text>
</comment>